<dbReference type="PROSITE" id="PS50305">
    <property type="entry name" value="SIRTUIN"/>
    <property type="match status" value="1"/>
</dbReference>
<dbReference type="Gene3D" id="3.30.1600.10">
    <property type="entry name" value="SIR2/SIRT2 'Small Domain"/>
    <property type="match status" value="1"/>
</dbReference>
<dbReference type="OrthoDB" id="9800582at2"/>
<reference evidence="6 7" key="1">
    <citation type="submission" date="2016-06" db="EMBL/GenBank/DDBJ databases">
        <authorList>
            <person name="Kjaerup R.B."/>
            <person name="Dalgaard T.S."/>
            <person name="Juul-Madsen H.R."/>
        </authorList>
    </citation>
    <scope>NUCLEOTIDE SEQUENCE [LARGE SCALE GENOMIC DNA]</scope>
    <source>
        <strain evidence="6 7">DSM 45248</strain>
    </source>
</reference>
<dbReference type="InterPro" id="IPR029035">
    <property type="entry name" value="DHS-like_NAD/FAD-binding_dom"/>
</dbReference>
<accession>A0A1A8ZN44</accession>
<dbReference type="RefSeq" id="WP_091194460.1">
    <property type="nucleotide sequence ID" value="NZ_LT594324.1"/>
</dbReference>
<dbReference type="Pfam" id="PF02146">
    <property type="entry name" value="SIR2"/>
    <property type="match status" value="1"/>
</dbReference>
<feature type="domain" description="Deacetylase sirtuin-type" evidence="5">
    <location>
        <begin position="1"/>
        <end position="246"/>
    </location>
</feature>
<gene>
    <name evidence="6" type="ORF">GA0070621_2365</name>
</gene>
<dbReference type="CDD" id="cd01407">
    <property type="entry name" value="SIR2-fam"/>
    <property type="match status" value="1"/>
</dbReference>
<keyword evidence="4" id="KW-0862">Zinc</keyword>
<evidence type="ECO:0000256" key="4">
    <source>
        <dbReference type="PROSITE-ProRule" id="PRU00236"/>
    </source>
</evidence>
<dbReference type="Gene3D" id="3.40.50.1220">
    <property type="entry name" value="TPP-binding domain"/>
    <property type="match status" value="1"/>
</dbReference>
<keyword evidence="3" id="KW-0520">NAD</keyword>
<evidence type="ECO:0000259" key="5">
    <source>
        <dbReference type="PROSITE" id="PS50305"/>
    </source>
</evidence>
<dbReference type="EMBL" id="LT594324">
    <property type="protein sequence ID" value="SBT45518.1"/>
    <property type="molecule type" value="Genomic_DNA"/>
</dbReference>
<dbReference type="AlphaFoldDB" id="A0A1A8ZN44"/>
<evidence type="ECO:0000313" key="7">
    <source>
        <dbReference type="Proteomes" id="UP000198765"/>
    </source>
</evidence>
<evidence type="ECO:0000256" key="3">
    <source>
        <dbReference type="ARBA" id="ARBA00023027"/>
    </source>
</evidence>
<sequence>MEWTRGITRVAVLTGAGISTDSGVPDYRGPNGIWTRDPAAARAFTYDGFLADPALRARFWDTYAGHSAWLAEPNGAHRALAELDGSGTAVRVLTQNVDGLHQRAGLPARKVLELHGTIRAVRCTGCHIRTDTERTLLRVRMGHSDPRCDACGGILKLAVVLFGEHLDARVLDQARQIATAAQLLLAVGSSLLVEPAASLCSVAVRAGARLVIVNRDETPYDDLADEVVREPIGEALPRIVAALIANRKPTAVRS</sequence>
<dbReference type="GO" id="GO:0046872">
    <property type="term" value="F:metal ion binding"/>
    <property type="evidence" value="ECO:0007669"/>
    <property type="project" value="UniProtKB-KW"/>
</dbReference>
<feature type="active site" description="Proton acceptor" evidence="4">
    <location>
        <position position="115"/>
    </location>
</feature>
<evidence type="ECO:0000256" key="1">
    <source>
        <dbReference type="ARBA" id="ARBA00012928"/>
    </source>
</evidence>
<dbReference type="SUPFAM" id="SSF52467">
    <property type="entry name" value="DHS-like NAD/FAD-binding domain"/>
    <property type="match status" value="1"/>
</dbReference>
<organism evidence="6 7">
    <name type="scientific">Micromonospora narathiwatensis</name>
    <dbReference type="NCBI Taxonomy" id="299146"/>
    <lineage>
        <taxon>Bacteria</taxon>
        <taxon>Bacillati</taxon>
        <taxon>Actinomycetota</taxon>
        <taxon>Actinomycetes</taxon>
        <taxon>Micromonosporales</taxon>
        <taxon>Micromonosporaceae</taxon>
        <taxon>Micromonospora</taxon>
    </lineage>
</organism>
<dbReference type="PATRIC" id="fig|299146.4.peg.2444"/>
<evidence type="ECO:0000256" key="2">
    <source>
        <dbReference type="ARBA" id="ARBA00022679"/>
    </source>
</evidence>
<feature type="binding site" evidence="4">
    <location>
        <position position="151"/>
    </location>
    <ligand>
        <name>Zn(2+)</name>
        <dbReference type="ChEBI" id="CHEBI:29105"/>
    </ligand>
</feature>
<feature type="binding site" evidence="4">
    <location>
        <position position="126"/>
    </location>
    <ligand>
        <name>Zn(2+)</name>
        <dbReference type="ChEBI" id="CHEBI:29105"/>
    </ligand>
</feature>
<dbReference type="InterPro" id="IPR050134">
    <property type="entry name" value="NAD-dep_sirtuin_deacylases"/>
</dbReference>
<dbReference type="PANTHER" id="PTHR11085">
    <property type="entry name" value="NAD-DEPENDENT PROTEIN DEACYLASE SIRTUIN-5, MITOCHONDRIAL-RELATED"/>
    <property type="match status" value="1"/>
</dbReference>
<protein>
    <recommendedName>
        <fullName evidence="1">protein acetyllysine N-acetyltransferase</fullName>
        <ecNumber evidence="1">2.3.1.286</ecNumber>
    </recommendedName>
</protein>
<proteinExistence type="predicted"/>
<dbReference type="InterPro" id="IPR026591">
    <property type="entry name" value="Sirtuin_cat_small_dom_sf"/>
</dbReference>
<dbReference type="InterPro" id="IPR026590">
    <property type="entry name" value="Ssirtuin_cat_dom"/>
</dbReference>
<evidence type="ECO:0000313" key="6">
    <source>
        <dbReference type="EMBL" id="SBT45518.1"/>
    </source>
</evidence>
<dbReference type="InterPro" id="IPR003000">
    <property type="entry name" value="Sirtuin"/>
</dbReference>
<feature type="binding site" evidence="4">
    <location>
        <position position="148"/>
    </location>
    <ligand>
        <name>Zn(2+)</name>
        <dbReference type="ChEBI" id="CHEBI:29105"/>
    </ligand>
</feature>
<keyword evidence="2" id="KW-0808">Transferase</keyword>
<keyword evidence="4" id="KW-0479">Metal-binding</keyword>
<keyword evidence="7" id="KW-1185">Reference proteome</keyword>
<name>A0A1A8ZN44_9ACTN</name>
<dbReference type="EC" id="2.3.1.286" evidence="1"/>
<dbReference type="GO" id="GO:0017136">
    <property type="term" value="F:histone deacetylase activity, NAD-dependent"/>
    <property type="evidence" value="ECO:0007669"/>
    <property type="project" value="TreeGrafter"/>
</dbReference>
<dbReference type="Proteomes" id="UP000198765">
    <property type="component" value="Chromosome I"/>
</dbReference>
<dbReference type="GO" id="GO:0070403">
    <property type="term" value="F:NAD+ binding"/>
    <property type="evidence" value="ECO:0007669"/>
    <property type="project" value="InterPro"/>
</dbReference>
<feature type="binding site" evidence="4">
    <location>
        <position position="123"/>
    </location>
    <ligand>
        <name>Zn(2+)</name>
        <dbReference type="ChEBI" id="CHEBI:29105"/>
    </ligand>
</feature>
<dbReference type="PANTHER" id="PTHR11085:SF4">
    <property type="entry name" value="NAD-DEPENDENT PROTEIN DEACYLASE"/>
    <property type="match status" value="1"/>
</dbReference>